<evidence type="ECO:0008006" key="3">
    <source>
        <dbReference type="Google" id="ProtNLM"/>
    </source>
</evidence>
<organism evidence="1 2">
    <name type="scientific">Cruoricaptor ignavus</name>
    <dbReference type="NCBI Taxonomy" id="1118202"/>
    <lineage>
        <taxon>Bacteria</taxon>
        <taxon>Pseudomonadati</taxon>
        <taxon>Bacteroidota</taxon>
        <taxon>Flavobacteriia</taxon>
        <taxon>Flavobacteriales</taxon>
        <taxon>Weeksellaceae</taxon>
        <taxon>Cruoricaptor</taxon>
    </lineage>
</organism>
<protein>
    <recommendedName>
        <fullName evidence="3">Helix-turn-helix</fullName>
    </recommendedName>
</protein>
<sequence>MEAAKLKGIPAHVFLKREMKRRGFSQRNLALIVNEHPQTLNSILKGR</sequence>
<accession>A0A1M6FAK5</accession>
<name>A0A1M6FAK5_9FLAO</name>
<dbReference type="STRING" id="1118202.SAMN05443429_106162"/>
<dbReference type="GO" id="GO:0003677">
    <property type="term" value="F:DNA binding"/>
    <property type="evidence" value="ECO:0007669"/>
    <property type="project" value="InterPro"/>
</dbReference>
<dbReference type="InterPro" id="IPR010982">
    <property type="entry name" value="Lambda_DNA-bd_dom_sf"/>
</dbReference>
<evidence type="ECO:0000313" key="1">
    <source>
        <dbReference type="EMBL" id="SHI94697.1"/>
    </source>
</evidence>
<reference evidence="1 2" key="1">
    <citation type="submission" date="2016-11" db="EMBL/GenBank/DDBJ databases">
        <authorList>
            <person name="Jaros S."/>
            <person name="Januszkiewicz K."/>
            <person name="Wedrychowicz H."/>
        </authorList>
    </citation>
    <scope>NUCLEOTIDE SEQUENCE [LARGE SCALE GENOMIC DNA]</scope>
    <source>
        <strain evidence="1 2">DSM 25479</strain>
    </source>
</reference>
<keyword evidence="2" id="KW-1185">Reference proteome</keyword>
<dbReference type="Proteomes" id="UP000184335">
    <property type="component" value="Unassembled WGS sequence"/>
</dbReference>
<proteinExistence type="predicted"/>
<gene>
    <name evidence="1" type="ORF">SAMN05443429_106162</name>
</gene>
<dbReference type="EMBL" id="FQYI01000006">
    <property type="protein sequence ID" value="SHI94697.1"/>
    <property type="molecule type" value="Genomic_DNA"/>
</dbReference>
<evidence type="ECO:0000313" key="2">
    <source>
        <dbReference type="Proteomes" id="UP000184335"/>
    </source>
</evidence>
<dbReference type="AlphaFoldDB" id="A0A1M6FAK5"/>
<dbReference type="SUPFAM" id="SSF47413">
    <property type="entry name" value="lambda repressor-like DNA-binding domains"/>
    <property type="match status" value="1"/>
</dbReference>